<dbReference type="OrthoDB" id="198949at2"/>
<dbReference type="EMBL" id="BKAG01000001">
    <property type="protein sequence ID" value="GEP40921.1"/>
    <property type="molecule type" value="Genomic_DNA"/>
</dbReference>
<reference evidence="2 3" key="1">
    <citation type="submission" date="2019-07" db="EMBL/GenBank/DDBJ databases">
        <title>Whole genome shotgun sequence of Brevifollis gellanilyticus NBRC 108608.</title>
        <authorList>
            <person name="Hosoyama A."/>
            <person name="Uohara A."/>
            <person name="Ohji S."/>
            <person name="Ichikawa N."/>
        </authorList>
    </citation>
    <scope>NUCLEOTIDE SEQUENCE [LARGE SCALE GENOMIC DNA]</scope>
    <source>
        <strain evidence="2 3">NBRC 108608</strain>
    </source>
</reference>
<gene>
    <name evidence="2" type="ORF">BGE01nite_02120</name>
</gene>
<comment type="caution">
    <text evidence="2">The sequence shown here is derived from an EMBL/GenBank/DDBJ whole genome shotgun (WGS) entry which is preliminary data.</text>
</comment>
<feature type="region of interest" description="Disordered" evidence="1">
    <location>
        <begin position="35"/>
        <end position="94"/>
    </location>
</feature>
<dbReference type="AlphaFoldDB" id="A0A512M3M3"/>
<evidence type="ECO:0000313" key="3">
    <source>
        <dbReference type="Proteomes" id="UP000321577"/>
    </source>
</evidence>
<accession>A0A512M3M3</accession>
<evidence type="ECO:0000313" key="2">
    <source>
        <dbReference type="EMBL" id="GEP40921.1"/>
    </source>
</evidence>
<dbReference type="Proteomes" id="UP000321577">
    <property type="component" value="Unassembled WGS sequence"/>
</dbReference>
<proteinExistence type="predicted"/>
<organism evidence="2 3">
    <name type="scientific">Brevifollis gellanilyticus</name>
    <dbReference type="NCBI Taxonomy" id="748831"/>
    <lineage>
        <taxon>Bacteria</taxon>
        <taxon>Pseudomonadati</taxon>
        <taxon>Verrucomicrobiota</taxon>
        <taxon>Verrucomicrobiia</taxon>
        <taxon>Verrucomicrobiales</taxon>
        <taxon>Verrucomicrobiaceae</taxon>
    </lineage>
</organism>
<name>A0A512M3M3_9BACT</name>
<protein>
    <submittedName>
        <fullName evidence="2">Uncharacterized protein</fullName>
    </submittedName>
</protein>
<feature type="compositionally biased region" description="Basic residues" evidence="1">
    <location>
        <begin position="82"/>
        <end position="94"/>
    </location>
</feature>
<evidence type="ECO:0000256" key="1">
    <source>
        <dbReference type="SAM" id="MobiDB-lite"/>
    </source>
</evidence>
<sequence>MAKNTVYSLEQLKRAVEIHEQIEKLQVELDTLLGQGGGARRGRKPGAKASTNGSDAVKSRAAKKKVKRAMSPEAREKIAQAQKKRWAKTKKVAS</sequence>
<dbReference type="RefSeq" id="WP_146848393.1">
    <property type="nucleotide sequence ID" value="NZ_BKAG01000001.1"/>
</dbReference>
<keyword evidence="3" id="KW-1185">Reference proteome</keyword>